<dbReference type="RefSeq" id="WP_136933044.1">
    <property type="nucleotide sequence ID" value="NZ_SSMQ01000043.1"/>
</dbReference>
<dbReference type="EMBL" id="SSMQ01000043">
    <property type="protein sequence ID" value="TKD00904.1"/>
    <property type="molecule type" value="Genomic_DNA"/>
</dbReference>
<gene>
    <name evidence="1" type="ORF">E8A74_32680</name>
</gene>
<dbReference type="Proteomes" id="UP000309215">
    <property type="component" value="Unassembled WGS sequence"/>
</dbReference>
<dbReference type="AlphaFoldDB" id="A0A4U1J1J6"/>
<proteinExistence type="predicted"/>
<keyword evidence="2" id="KW-1185">Reference proteome</keyword>
<reference evidence="1 2" key="1">
    <citation type="submission" date="2019-04" db="EMBL/GenBank/DDBJ databases">
        <authorList>
            <person name="Li Y."/>
            <person name="Wang J."/>
        </authorList>
    </citation>
    <scope>NUCLEOTIDE SEQUENCE [LARGE SCALE GENOMIC DNA]</scope>
    <source>
        <strain evidence="1 2">DSM 14668</strain>
    </source>
</reference>
<comment type="caution">
    <text evidence="1">The sequence shown here is derived from an EMBL/GenBank/DDBJ whole genome shotgun (WGS) entry which is preliminary data.</text>
</comment>
<dbReference type="OrthoDB" id="5510614at2"/>
<accession>A0A4U1J1J6</accession>
<organism evidence="1 2">
    <name type="scientific">Polyangium fumosum</name>
    <dbReference type="NCBI Taxonomy" id="889272"/>
    <lineage>
        <taxon>Bacteria</taxon>
        <taxon>Pseudomonadati</taxon>
        <taxon>Myxococcota</taxon>
        <taxon>Polyangia</taxon>
        <taxon>Polyangiales</taxon>
        <taxon>Polyangiaceae</taxon>
        <taxon>Polyangium</taxon>
    </lineage>
</organism>
<sequence>MLLTDARFDLPPDLPFAPGASPFRQKGHVYRGNHDFMNKRVPGGLPAIREALPAPALVKFFEQRFEVSEWYDSLPNVYLQDAAARARGVPFEEHARELGVWHARERLKGFYSVLLRAASTESVAVWAPRVPSMYYSFGKFQTQIVGPRRVSLSVRGVPVILARWLGAIMAAAGGEMVLMAGARDLHCEFPSAEPEGTAYGVPVCRLEGEVTWR</sequence>
<evidence type="ECO:0000313" key="2">
    <source>
        <dbReference type="Proteomes" id="UP000309215"/>
    </source>
</evidence>
<protein>
    <recommendedName>
        <fullName evidence="3">DUF2378 family protein</fullName>
    </recommendedName>
</protein>
<name>A0A4U1J1J6_9BACT</name>
<evidence type="ECO:0000313" key="1">
    <source>
        <dbReference type="EMBL" id="TKD00904.1"/>
    </source>
</evidence>
<evidence type="ECO:0008006" key="3">
    <source>
        <dbReference type="Google" id="ProtNLM"/>
    </source>
</evidence>